<dbReference type="Gene3D" id="3.10.100.10">
    <property type="entry name" value="Mannose-Binding Protein A, subunit A"/>
    <property type="match status" value="1"/>
</dbReference>
<dbReference type="InterPro" id="IPR050801">
    <property type="entry name" value="Ca-Dep_Lectins_ImmuneDev"/>
</dbReference>
<dbReference type="AlphaFoldDB" id="A0AAV2S303"/>
<dbReference type="SUPFAM" id="SSF56436">
    <property type="entry name" value="C-type lectin-like"/>
    <property type="match status" value="1"/>
</dbReference>
<dbReference type="CDD" id="cd00037">
    <property type="entry name" value="CLECT"/>
    <property type="match status" value="1"/>
</dbReference>
<dbReference type="Proteomes" id="UP001497623">
    <property type="component" value="Unassembled WGS sequence"/>
</dbReference>
<evidence type="ECO:0000313" key="3">
    <source>
        <dbReference type="Proteomes" id="UP001497623"/>
    </source>
</evidence>
<dbReference type="EMBL" id="CAXKWB010043925">
    <property type="protein sequence ID" value="CAL4160118.1"/>
    <property type="molecule type" value="Genomic_DNA"/>
</dbReference>
<evidence type="ECO:0000313" key="2">
    <source>
        <dbReference type="EMBL" id="CAL4160118.1"/>
    </source>
</evidence>
<reference evidence="2 3" key="1">
    <citation type="submission" date="2024-05" db="EMBL/GenBank/DDBJ databases">
        <authorList>
            <person name="Wallberg A."/>
        </authorList>
    </citation>
    <scope>NUCLEOTIDE SEQUENCE [LARGE SCALE GENOMIC DNA]</scope>
</reference>
<dbReference type="InterPro" id="IPR016187">
    <property type="entry name" value="CTDL_fold"/>
</dbReference>
<gene>
    <name evidence="2" type="ORF">MNOR_LOCUS32387</name>
</gene>
<organism evidence="2 3">
    <name type="scientific">Meganyctiphanes norvegica</name>
    <name type="common">Northern krill</name>
    <name type="synonym">Thysanopoda norvegica</name>
    <dbReference type="NCBI Taxonomy" id="48144"/>
    <lineage>
        <taxon>Eukaryota</taxon>
        <taxon>Metazoa</taxon>
        <taxon>Ecdysozoa</taxon>
        <taxon>Arthropoda</taxon>
        <taxon>Crustacea</taxon>
        <taxon>Multicrustacea</taxon>
        <taxon>Malacostraca</taxon>
        <taxon>Eumalacostraca</taxon>
        <taxon>Eucarida</taxon>
        <taxon>Euphausiacea</taxon>
        <taxon>Euphausiidae</taxon>
        <taxon>Meganyctiphanes</taxon>
    </lineage>
</organism>
<dbReference type="PANTHER" id="PTHR22801:SF63">
    <property type="entry name" value="C-TYPE LECTIN DOMAIN-CONTAINING PROTEIN"/>
    <property type="match status" value="1"/>
</dbReference>
<accession>A0AAV2S303</accession>
<dbReference type="PANTHER" id="PTHR22801">
    <property type="entry name" value="LITHOSTATHINE"/>
    <property type="match status" value="1"/>
</dbReference>
<dbReference type="InterPro" id="IPR001304">
    <property type="entry name" value="C-type_lectin-like"/>
</dbReference>
<feature type="domain" description="C-type lectin" evidence="1">
    <location>
        <begin position="261"/>
        <end position="396"/>
    </location>
</feature>
<dbReference type="SMART" id="SM00034">
    <property type="entry name" value="CLECT"/>
    <property type="match status" value="1"/>
</dbReference>
<dbReference type="InterPro" id="IPR016186">
    <property type="entry name" value="C-type_lectin-like/link_sf"/>
</dbReference>
<comment type="caution">
    <text evidence="2">The sequence shown here is derived from an EMBL/GenBank/DDBJ whole genome shotgun (WGS) entry which is preliminary data.</text>
</comment>
<protein>
    <recommendedName>
        <fullName evidence="1">C-type lectin domain-containing protein</fullName>
    </recommendedName>
</protein>
<dbReference type="Pfam" id="PF00059">
    <property type="entry name" value="Lectin_C"/>
    <property type="match status" value="1"/>
</dbReference>
<proteinExistence type="predicted"/>
<keyword evidence="3" id="KW-1185">Reference proteome</keyword>
<dbReference type="PROSITE" id="PS50041">
    <property type="entry name" value="C_TYPE_LECTIN_2"/>
    <property type="match status" value="1"/>
</dbReference>
<evidence type="ECO:0000259" key="1">
    <source>
        <dbReference type="PROSITE" id="PS50041"/>
    </source>
</evidence>
<name>A0AAV2S303_MEGNR</name>
<sequence>MYRYILIVLMLFKNSYQHDIVSDQIIQKLAVIMEARFSVLDIRLNHLASTFENRLNDIERTLEGIKGKEEPSNEDIMQKLVDIELASGETHDDIKDKLIEIESALGGVQVELTSIQTMTQSIELETEAFGNMSCQNQILQKDTLDSLDEMKMKITSIEDNFIKTLNETSTLLQNELMRYWTILKIEVPIIYNDFMATSRKTEFWKMLHGLFNDIINPARMNILVDFYNKVVLKTVAEIKNVVHEIMTIPKYGKCPIHFTDVGGTCYYFSSDFGASATWHDALTACQELGYEHGLRIGLSEVGMTNGTAARDIKLMETVSDKGIVIWLGATDAASEGTWVWQISGKELELSNSMWRHNQPGSGTSQNCLEAGIWSDNNNRAQLNDAPCTTIRAYVCQIFQ</sequence>